<dbReference type="GO" id="GO:0005793">
    <property type="term" value="C:endoplasmic reticulum-Golgi intermediate compartment"/>
    <property type="evidence" value="ECO:0007669"/>
    <property type="project" value="TreeGrafter"/>
</dbReference>
<dbReference type="AlphaFoldDB" id="A0A452RPN0"/>
<evidence type="ECO:0000256" key="4">
    <source>
        <dbReference type="ARBA" id="ARBA00022989"/>
    </source>
</evidence>
<dbReference type="SUPFAM" id="SSF49899">
    <property type="entry name" value="Concanavalin A-like lectins/glucanases"/>
    <property type="match status" value="1"/>
</dbReference>
<feature type="signal peptide" evidence="6">
    <location>
        <begin position="1"/>
        <end position="44"/>
    </location>
</feature>
<protein>
    <submittedName>
        <fullName evidence="8">Lectin, mannose binding 2 like</fullName>
    </submittedName>
</protein>
<name>A0A452RPN0_URSAM</name>
<dbReference type="GO" id="GO:0005789">
    <property type="term" value="C:endoplasmic reticulum membrane"/>
    <property type="evidence" value="ECO:0007669"/>
    <property type="project" value="TreeGrafter"/>
</dbReference>
<feature type="chain" id="PRO_5019389866" evidence="6">
    <location>
        <begin position="45"/>
        <end position="167"/>
    </location>
</feature>
<keyword evidence="3 6" id="KW-0732">Signal</keyword>
<feature type="domain" description="L-type lectin-like" evidence="7">
    <location>
        <begin position="49"/>
        <end position="167"/>
    </location>
</feature>
<keyword evidence="4" id="KW-1133">Transmembrane helix</keyword>
<proteinExistence type="predicted"/>
<dbReference type="InterPro" id="IPR005052">
    <property type="entry name" value="Lectin_leg"/>
</dbReference>
<evidence type="ECO:0000256" key="1">
    <source>
        <dbReference type="ARBA" id="ARBA00004479"/>
    </source>
</evidence>
<keyword evidence="5" id="KW-0472">Membrane</keyword>
<sequence length="167" mass="18651">MAATLGPSGWWQRWRRRLSARNGSRMLLLLLLLGSGQGPRQVGAGQTFEYLKREHSLSKPYQGVGTGSSSLWNLMGNAMVMTQYIRLTPDMQSKQGALWNRVPCFLRDWELQVHFKIHGQGKKNLHGDGLAIWYTKDRMQPGIGTLAPSGFPLAYRLGESTGSPEHG</sequence>
<evidence type="ECO:0000256" key="2">
    <source>
        <dbReference type="ARBA" id="ARBA00022692"/>
    </source>
</evidence>
<dbReference type="GO" id="GO:0000139">
    <property type="term" value="C:Golgi membrane"/>
    <property type="evidence" value="ECO:0007669"/>
    <property type="project" value="TreeGrafter"/>
</dbReference>
<dbReference type="PANTHER" id="PTHR12223">
    <property type="entry name" value="VESICULAR MANNOSE-BINDING LECTIN"/>
    <property type="match status" value="1"/>
</dbReference>
<dbReference type="PANTHER" id="PTHR12223:SF20">
    <property type="entry name" value="VIP36-LIKE PROTEIN"/>
    <property type="match status" value="1"/>
</dbReference>
<dbReference type="GO" id="GO:0030134">
    <property type="term" value="C:COPII-coated ER to Golgi transport vesicle"/>
    <property type="evidence" value="ECO:0007669"/>
    <property type="project" value="TreeGrafter"/>
</dbReference>
<dbReference type="GO" id="GO:0006888">
    <property type="term" value="P:endoplasmic reticulum to Golgi vesicle-mediated transport"/>
    <property type="evidence" value="ECO:0007669"/>
    <property type="project" value="TreeGrafter"/>
</dbReference>
<organism evidence="8 9">
    <name type="scientific">Ursus americanus</name>
    <name type="common">American black bear</name>
    <name type="synonym">Euarctos americanus</name>
    <dbReference type="NCBI Taxonomy" id="9643"/>
    <lineage>
        <taxon>Eukaryota</taxon>
        <taxon>Metazoa</taxon>
        <taxon>Chordata</taxon>
        <taxon>Craniata</taxon>
        <taxon>Vertebrata</taxon>
        <taxon>Euteleostomi</taxon>
        <taxon>Mammalia</taxon>
        <taxon>Eutheria</taxon>
        <taxon>Laurasiatheria</taxon>
        <taxon>Carnivora</taxon>
        <taxon>Caniformia</taxon>
        <taxon>Ursidae</taxon>
        <taxon>Ursus</taxon>
    </lineage>
</organism>
<comment type="subcellular location">
    <subcellularLocation>
        <location evidence="1">Membrane</location>
        <topology evidence="1">Single-pass type I membrane protein</topology>
    </subcellularLocation>
</comment>
<dbReference type="Pfam" id="PF03388">
    <property type="entry name" value="Lectin_leg-like"/>
    <property type="match status" value="1"/>
</dbReference>
<dbReference type="InterPro" id="IPR013320">
    <property type="entry name" value="ConA-like_dom_sf"/>
</dbReference>
<reference evidence="8" key="2">
    <citation type="submission" date="2025-08" db="UniProtKB">
        <authorList>
            <consortium name="Ensembl"/>
        </authorList>
    </citation>
    <scope>IDENTIFICATION</scope>
</reference>
<reference evidence="8" key="3">
    <citation type="submission" date="2025-09" db="UniProtKB">
        <authorList>
            <consortium name="Ensembl"/>
        </authorList>
    </citation>
    <scope>IDENTIFICATION</scope>
</reference>
<keyword evidence="9" id="KW-1185">Reference proteome</keyword>
<dbReference type="GeneTree" id="ENSGT00940000155596"/>
<dbReference type="PROSITE" id="PS51328">
    <property type="entry name" value="L_LECTIN_LIKE"/>
    <property type="match status" value="1"/>
</dbReference>
<accession>A0A452RPN0</accession>
<dbReference type="InterPro" id="IPR051136">
    <property type="entry name" value="Intracellular_Lectin-GPT"/>
</dbReference>
<dbReference type="Gene3D" id="2.60.120.200">
    <property type="match status" value="1"/>
</dbReference>
<evidence type="ECO:0000256" key="6">
    <source>
        <dbReference type="SAM" id="SignalP"/>
    </source>
</evidence>
<keyword evidence="2" id="KW-0812">Transmembrane</keyword>
<evidence type="ECO:0000256" key="5">
    <source>
        <dbReference type="ARBA" id="ARBA00023136"/>
    </source>
</evidence>
<evidence type="ECO:0000256" key="3">
    <source>
        <dbReference type="ARBA" id="ARBA00022729"/>
    </source>
</evidence>
<evidence type="ECO:0000259" key="7">
    <source>
        <dbReference type="PROSITE" id="PS51328"/>
    </source>
</evidence>
<evidence type="ECO:0000313" key="9">
    <source>
        <dbReference type="Proteomes" id="UP000291022"/>
    </source>
</evidence>
<dbReference type="Ensembl" id="ENSUAMT00000023717.1">
    <property type="protein sequence ID" value="ENSUAMP00000021230.1"/>
    <property type="gene ID" value="ENSUAMG00000016672.1"/>
</dbReference>
<evidence type="ECO:0000313" key="8">
    <source>
        <dbReference type="Ensembl" id="ENSUAMP00000021230.1"/>
    </source>
</evidence>
<dbReference type="GO" id="GO:0005537">
    <property type="term" value="F:D-mannose binding"/>
    <property type="evidence" value="ECO:0007669"/>
    <property type="project" value="TreeGrafter"/>
</dbReference>
<dbReference type="Proteomes" id="UP000291022">
    <property type="component" value="Unassembled WGS sequence"/>
</dbReference>
<reference evidence="9" key="1">
    <citation type="submission" date="2016-06" db="EMBL/GenBank/DDBJ databases">
        <title>De novo assembly and RNA-Seq shows season-dependent expression and editing in black bear kidneys.</title>
        <authorList>
            <person name="Korstanje R."/>
            <person name="Srivastava A."/>
            <person name="Sarsani V.K."/>
            <person name="Sheehan S.M."/>
            <person name="Seger R.L."/>
            <person name="Barter M.E."/>
            <person name="Lindqvist C."/>
            <person name="Brody L.C."/>
            <person name="Mullikin J.C."/>
        </authorList>
    </citation>
    <scope>NUCLEOTIDE SEQUENCE [LARGE SCALE GENOMIC DNA]</scope>
</reference>
<gene>
    <name evidence="8" type="primary">LMAN2L</name>
</gene>